<keyword evidence="2" id="KW-1185">Reference proteome</keyword>
<sequence>MLSKGDDYPIHQTPDPIAFAGTERNFYDRYFFNGYSADGSLFFLFALGVYPNLNIMDAAFAVRIGDVQYNLRASRHLNMERMDIEVGPIRIEILEPLRRLRLVVADNEHQIAADLVFEGRHAPVEEVRSTRRNGPRVTMDYSRLTQLGRYSGWLHAGGQDISAEEAGVIGSRDRSWGMRAVGLRDPQEMVPAPTRQFHWYWVPAHLEDRIVHFYLNEDEQGAIWHRDLVMVHDDGRVEHLHAPTIATTEHPGTRWPREGVITAFDDAGRAYRVEIQAEKRIYLSGVGYMHPEWGHGFNKGPFAIGYDEIRADEVTDHAPPYLHTEAFARLRMETPDGRAVGGIGTFESLSMGPNPARGFTGMFDAP</sequence>
<protein>
    <submittedName>
        <fullName evidence="1">Uncharacterized protein</fullName>
    </submittedName>
</protein>
<gene>
    <name evidence="1" type="ORF">Q4F19_08885</name>
</gene>
<proteinExistence type="predicted"/>
<organism evidence="1 2">
    <name type="scientific">Sphingomonas natans</name>
    <dbReference type="NCBI Taxonomy" id="3063330"/>
    <lineage>
        <taxon>Bacteria</taxon>
        <taxon>Pseudomonadati</taxon>
        <taxon>Pseudomonadota</taxon>
        <taxon>Alphaproteobacteria</taxon>
        <taxon>Sphingomonadales</taxon>
        <taxon>Sphingomonadaceae</taxon>
        <taxon>Sphingomonas</taxon>
    </lineage>
</organism>
<dbReference type="SUPFAM" id="SSF159245">
    <property type="entry name" value="AttH-like"/>
    <property type="match status" value="1"/>
</dbReference>
<dbReference type="EMBL" id="JAUOTP010000003">
    <property type="protein sequence ID" value="MDO6414493.1"/>
    <property type="molecule type" value="Genomic_DNA"/>
</dbReference>
<reference evidence="1" key="1">
    <citation type="submission" date="2023-07" db="EMBL/GenBank/DDBJ databases">
        <authorList>
            <person name="Kim M."/>
        </authorList>
    </citation>
    <scope>NUCLEOTIDE SEQUENCE</scope>
    <source>
        <strain evidence="1">BIUV-7</strain>
    </source>
</reference>
<dbReference type="Proteomes" id="UP001169764">
    <property type="component" value="Unassembled WGS sequence"/>
</dbReference>
<dbReference type="RefSeq" id="WP_303541690.1">
    <property type="nucleotide sequence ID" value="NZ_JAUOTP010000003.1"/>
</dbReference>
<accession>A0ABT8Y9I3</accession>
<evidence type="ECO:0000313" key="2">
    <source>
        <dbReference type="Proteomes" id="UP001169764"/>
    </source>
</evidence>
<name>A0ABT8Y9I3_9SPHN</name>
<evidence type="ECO:0000313" key="1">
    <source>
        <dbReference type="EMBL" id="MDO6414493.1"/>
    </source>
</evidence>
<comment type="caution">
    <text evidence="1">The sequence shown here is derived from an EMBL/GenBank/DDBJ whole genome shotgun (WGS) entry which is preliminary data.</text>
</comment>